<dbReference type="InterPro" id="IPR011701">
    <property type="entry name" value="MFS"/>
</dbReference>
<dbReference type="Gene3D" id="1.20.1250.20">
    <property type="entry name" value="MFS general substrate transporter like domains"/>
    <property type="match status" value="2"/>
</dbReference>
<dbReference type="InParanoid" id="A0A2H3DBX5"/>
<sequence>MESHSTTTVVDIPEKNEGETRTPFSTLQTVSLIATCTMAMWVNSSNNTSVSISLPAIGEDLDIEETQLQWLVSAYALSSGCLFPMFGRLADLYGRKLVFMAGSTWLAIFTLACGFAQDEITLDVLRGMQGIGVAAALPASMGILAHAFPPGKIRSIAFSSFAAGAPLGAFTGMALGAVLTQLSNPSWRSNFYLSTGLTVLYMVLGLWAIPKDEPSTEADKRVDWLGAFLVTAGLTLIIFVLSDGEVAPNKWATSYIIALLIVGVIVLGLFLLWQWYLERVQRNPNAPYSALTPPPIMKLSLWARGNGKFAAIMIIVMFTFCSFLGWNFWTQLFYQNYQGYTPVGTMIRLFPMFITGIICNFIIAVIIARVSVVWILASGTLITACAAIFFAEIDPDATYWAYGFPSAIFSVVGADFVFAAGSIFVARIVEPHEQSLSGALFQTMYQIGTALGVTVSTIVFNRVVAQDSLNMGIVVDIANSNAPREALLNGYKAAEWTAFAFGAIGALLAVLFFWNVGIVGDKDAPEGTKPVSTPQSASSTVAVDRDVEKAIQEIPRIATSPTPSESTH</sequence>
<protein>
    <submittedName>
        <fullName evidence="9">Putative efflux transporter</fullName>
    </submittedName>
</protein>
<feature type="compositionally biased region" description="Polar residues" evidence="6">
    <location>
        <begin position="530"/>
        <end position="541"/>
    </location>
</feature>
<keyword evidence="10" id="KW-1185">Reference proteome</keyword>
<evidence type="ECO:0000256" key="7">
    <source>
        <dbReference type="SAM" id="Phobius"/>
    </source>
</evidence>
<feature type="transmembrane region" description="Helical" evidence="7">
    <location>
        <begin position="129"/>
        <end position="149"/>
    </location>
</feature>
<feature type="transmembrane region" description="Helical" evidence="7">
    <location>
        <begin position="374"/>
        <end position="393"/>
    </location>
</feature>
<evidence type="ECO:0000256" key="1">
    <source>
        <dbReference type="ARBA" id="ARBA00004141"/>
    </source>
</evidence>
<dbReference type="GO" id="GO:0016020">
    <property type="term" value="C:membrane"/>
    <property type="evidence" value="ECO:0007669"/>
    <property type="project" value="UniProtKB-SubCell"/>
</dbReference>
<evidence type="ECO:0000313" key="9">
    <source>
        <dbReference type="EMBL" id="PBK92729.1"/>
    </source>
</evidence>
<feature type="region of interest" description="Disordered" evidence="6">
    <location>
        <begin position="1"/>
        <end position="20"/>
    </location>
</feature>
<feature type="transmembrane region" description="Helical" evidence="7">
    <location>
        <begin position="309"/>
        <end position="329"/>
    </location>
</feature>
<feature type="domain" description="Major facilitator superfamily (MFS) profile" evidence="8">
    <location>
        <begin position="32"/>
        <end position="521"/>
    </location>
</feature>
<feature type="transmembrane region" description="Helical" evidence="7">
    <location>
        <begin position="496"/>
        <end position="514"/>
    </location>
</feature>
<keyword evidence="4 7" id="KW-1133">Transmembrane helix</keyword>
<comment type="subcellular location">
    <subcellularLocation>
        <location evidence="1">Membrane</location>
        <topology evidence="1">Multi-pass membrane protein</topology>
    </subcellularLocation>
</comment>
<feature type="transmembrane region" description="Helical" evidence="7">
    <location>
        <begin position="253"/>
        <end position="273"/>
    </location>
</feature>
<dbReference type="PANTHER" id="PTHR42718:SF9">
    <property type="entry name" value="MAJOR FACILITATOR SUPERFAMILY MULTIDRUG TRANSPORTER MFSC"/>
    <property type="match status" value="1"/>
</dbReference>
<gene>
    <name evidence="9" type="ORF">ARMGADRAFT_1013246</name>
</gene>
<dbReference type="GO" id="GO:0022857">
    <property type="term" value="F:transmembrane transporter activity"/>
    <property type="evidence" value="ECO:0007669"/>
    <property type="project" value="InterPro"/>
</dbReference>
<keyword evidence="3 7" id="KW-0812">Transmembrane</keyword>
<name>A0A2H3DBX5_ARMGA</name>
<dbReference type="InterPro" id="IPR020846">
    <property type="entry name" value="MFS_dom"/>
</dbReference>
<dbReference type="OrthoDB" id="5086884at2759"/>
<dbReference type="AlphaFoldDB" id="A0A2H3DBX5"/>
<dbReference type="Pfam" id="PF07690">
    <property type="entry name" value="MFS_1"/>
    <property type="match status" value="2"/>
</dbReference>
<feature type="transmembrane region" description="Helical" evidence="7">
    <location>
        <begin position="399"/>
        <end position="426"/>
    </location>
</feature>
<evidence type="ECO:0000259" key="8">
    <source>
        <dbReference type="PROSITE" id="PS50850"/>
    </source>
</evidence>
<feature type="region of interest" description="Disordered" evidence="6">
    <location>
        <begin position="524"/>
        <end position="543"/>
    </location>
</feature>
<keyword evidence="2" id="KW-0813">Transport</keyword>
<dbReference type="EMBL" id="KZ293658">
    <property type="protein sequence ID" value="PBK92729.1"/>
    <property type="molecule type" value="Genomic_DNA"/>
</dbReference>
<evidence type="ECO:0000256" key="6">
    <source>
        <dbReference type="SAM" id="MobiDB-lite"/>
    </source>
</evidence>
<dbReference type="STRING" id="47427.A0A2H3DBX5"/>
<evidence type="ECO:0000256" key="3">
    <source>
        <dbReference type="ARBA" id="ARBA00022692"/>
    </source>
</evidence>
<dbReference type="FunCoup" id="A0A2H3DBX5">
    <property type="interactions" value="21"/>
</dbReference>
<keyword evidence="5 7" id="KW-0472">Membrane</keyword>
<dbReference type="SUPFAM" id="SSF103473">
    <property type="entry name" value="MFS general substrate transporter"/>
    <property type="match status" value="2"/>
</dbReference>
<accession>A0A2H3DBX5</accession>
<feature type="transmembrane region" description="Helical" evidence="7">
    <location>
        <begin position="98"/>
        <end position="117"/>
    </location>
</feature>
<dbReference type="Proteomes" id="UP000217790">
    <property type="component" value="Unassembled WGS sequence"/>
</dbReference>
<evidence type="ECO:0000256" key="4">
    <source>
        <dbReference type="ARBA" id="ARBA00022989"/>
    </source>
</evidence>
<dbReference type="OMA" id="YLSWKWV"/>
<evidence type="ECO:0000313" key="10">
    <source>
        <dbReference type="Proteomes" id="UP000217790"/>
    </source>
</evidence>
<organism evidence="9 10">
    <name type="scientific">Armillaria gallica</name>
    <name type="common">Bulbous honey fungus</name>
    <name type="synonym">Armillaria bulbosa</name>
    <dbReference type="NCBI Taxonomy" id="47427"/>
    <lineage>
        <taxon>Eukaryota</taxon>
        <taxon>Fungi</taxon>
        <taxon>Dikarya</taxon>
        <taxon>Basidiomycota</taxon>
        <taxon>Agaricomycotina</taxon>
        <taxon>Agaricomycetes</taxon>
        <taxon>Agaricomycetidae</taxon>
        <taxon>Agaricales</taxon>
        <taxon>Marasmiineae</taxon>
        <taxon>Physalacriaceae</taxon>
        <taxon>Armillaria</taxon>
    </lineage>
</organism>
<feature type="transmembrane region" description="Helical" evidence="7">
    <location>
        <begin position="349"/>
        <end position="367"/>
    </location>
</feature>
<reference evidence="10" key="1">
    <citation type="journal article" date="2017" name="Nat. Ecol. Evol.">
        <title>Genome expansion and lineage-specific genetic innovations in the forest pathogenic fungi Armillaria.</title>
        <authorList>
            <person name="Sipos G."/>
            <person name="Prasanna A.N."/>
            <person name="Walter M.C."/>
            <person name="O'Connor E."/>
            <person name="Balint B."/>
            <person name="Krizsan K."/>
            <person name="Kiss B."/>
            <person name="Hess J."/>
            <person name="Varga T."/>
            <person name="Slot J."/>
            <person name="Riley R."/>
            <person name="Boka B."/>
            <person name="Rigling D."/>
            <person name="Barry K."/>
            <person name="Lee J."/>
            <person name="Mihaltcheva S."/>
            <person name="LaButti K."/>
            <person name="Lipzen A."/>
            <person name="Waldron R."/>
            <person name="Moloney N.M."/>
            <person name="Sperisen C."/>
            <person name="Kredics L."/>
            <person name="Vagvoelgyi C."/>
            <person name="Patrignani A."/>
            <person name="Fitzpatrick D."/>
            <person name="Nagy I."/>
            <person name="Doyle S."/>
            <person name="Anderson J.B."/>
            <person name="Grigoriev I.V."/>
            <person name="Gueldener U."/>
            <person name="Muensterkoetter M."/>
            <person name="Nagy L.G."/>
        </authorList>
    </citation>
    <scope>NUCLEOTIDE SEQUENCE [LARGE SCALE GENOMIC DNA]</scope>
    <source>
        <strain evidence="10">Ar21-2</strain>
    </source>
</reference>
<evidence type="ECO:0000256" key="2">
    <source>
        <dbReference type="ARBA" id="ARBA00022448"/>
    </source>
</evidence>
<feature type="transmembrane region" description="Helical" evidence="7">
    <location>
        <begin position="222"/>
        <end position="241"/>
    </location>
</feature>
<feature type="transmembrane region" description="Helical" evidence="7">
    <location>
        <begin position="191"/>
        <end position="210"/>
    </location>
</feature>
<feature type="transmembrane region" description="Helical" evidence="7">
    <location>
        <begin position="156"/>
        <end position="179"/>
    </location>
</feature>
<feature type="transmembrane region" description="Helical" evidence="7">
    <location>
        <begin position="438"/>
        <end position="460"/>
    </location>
</feature>
<dbReference type="PANTHER" id="PTHR42718">
    <property type="entry name" value="MAJOR FACILITATOR SUPERFAMILY MULTIDRUG TRANSPORTER MFSC"/>
    <property type="match status" value="1"/>
</dbReference>
<evidence type="ECO:0000256" key="5">
    <source>
        <dbReference type="ARBA" id="ARBA00023136"/>
    </source>
</evidence>
<dbReference type="PROSITE" id="PS50850">
    <property type="entry name" value="MFS"/>
    <property type="match status" value="1"/>
</dbReference>
<dbReference type="InterPro" id="IPR036259">
    <property type="entry name" value="MFS_trans_sf"/>
</dbReference>
<proteinExistence type="predicted"/>
<feature type="transmembrane region" description="Helical" evidence="7">
    <location>
        <begin position="68"/>
        <end position="86"/>
    </location>
</feature>